<keyword evidence="3" id="KW-1185">Reference proteome</keyword>
<accession>A0A8X7WP05</accession>
<sequence length="81" mass="9125">MCRSHHRDRSENVDLVVEISLQPWKVFRPDGVILFSDILTPLSGMNIPFHIVKGKGPIIFNPPQSAADVDQVGEVLTRFKN</sequence>
<dbReference type="OrthoDB" id="339900at2759"/>
<dbReference type="Pfam" id="PF01208">
    <property type="entry name" value="URO-D"/>
    <property type="match status" value="1"/>
</dbReference>
<gene>
    <name evidence="2" type="ORF">Bca52824_003535</name>
</gene>
<dbReference type="InterPro" id="IPR038071">
    <property type="entry name" value="UROD/MetE-like_sf"/>
</dbReference>
<protein>
    <recommendedName>
        <fullName evidence="1">Uroporphyrinogen decarboxylase (URO-D) domain-containing protein</fullName>
    </recommendedName>
</protein>
<dbReference type="AlphaFoldDB" id="A0A8X7WP05"/>
<evidence type="ECO:0000259" key="1">
    <source>
        <dbReference type="Pfam" id="PF01208"/>
    </source>
</evidence>
<reference evidence="2 3" key="1">
    <citation type="submission" date="2020-02" db="EMBL/GenBank/DDBJ databases">
        <authorList>
            <person name="Ma Q."/>
            <person name="Huang Y."/>
            <person name="Song X."/>
            <person name="Pei D."/>
        </authorList>
    </citation>
    <scope>NUCLEOTIDE SEQUENCE [LARGE SCALE GENOMIC DNA]</scope>
    <source>
        <strain evidence="2">Sxm20200214</strain>
        <tissue evidence="2">Leaf</tissue>
    </source>
</reference>
<name>A0A8X7WP05_BRACI</name>
<dbReference type="GO" id="GO:0004853">
    <property type="term" value="F:uroporphyrinogen decarboxylase activity"/>
    <property type="evidence" value="ECO:0007669"/>
    <property type="project" value="InterPro"/>
</dbReference>
<dbReference type="EMBL" id="JAAMPC010000001">
    <property type="protein sequence ID" value="KAG2332355.1"/>
    <property type="molecule type" value="Genomic_DNA"/>
</dbReference>
<feature type="domain" description="Uroporphyrinogen decarboxylase (URO-D)" evidence="1">
    <location>
        <begin position="6"/>
        <end position="72"/>
    </location>
</feature>
<dbReference type="Proteomes" id="UP000886595">
    <property type="component" value="Unassembled WGS sequence"/>
</dbReference>
<evidence type="ECO:0000313" key="2">
    <source>
        <dbReference type="EMBL" id="KAG2332355.1"/>
    </source>
</evidence>
<proteinExistence type="predicted"/>
<dbReference type="SUPFAM" id="SSF51726">
    <property type="entry name" value="UROD/MetE-like"/>
    <property type="match status" value="1"/>
</dbReference>
<organism evidence="2 3">
    <name type="scientific">Brassica carinata</name>
    <name type="common">Ethiopian mustard</name>
    <name type="synonym">Abyssinian cabbage</name>
    <dbReference type="NCBI Taxonomy" id="52824"/>
    <lineage>
        <taxon>Eukaryota</taxon>
        <taxon>Viridiplantae</taxon>
        <taxon>Streptophyta</taxon>
        <taxon>Embryophyta</taxon>
        <taxon>Tracheophyta</taxon>
        <taxon>Spermatophyta</taxon>
        <taxon>Magnoliopsida</taxon>
        <taxon>eudicotyledons</taxon>
        <taxon>Gunneridae</taxon>
        <taxon>Pentapetalae</taxon>
        <taxon>rosids</taxon>
        <taxon>malvids</taxon>
        <taxon>Brassicales</taxon>
        <taxon>Brassicaceae</taxon>
        <taxon>Brassiceae</taxon>
        <taxon>Brassica</taxon>
    </lineage>
</organism>
<dbReference type="PANTHER" id="PTHR21091:SF169">
    <property type="entry name" value="UROPORPHYRINOGEN DECARBOXYLASE"/>
    <property type="match status" value="1"/>
</dbReference>
<dbReference type="Gene3D" id="3.20.20.210">
    <property type="match status" value="1"/>
</dbReference>
<comment type="caution">
    <text evidence="2">The sequence shown here is derived from an EMBL/GenBank/DDBJ whole genome shotgun (WGS) entry which is preliminary data.</text>
</comment>
<evidence type="ECO:0000313" key="3">
    <source>
        <dbReference type="Proteomes" id="UP000886595"/>
    </source>
</evidence>
<dbReference type="PANTHER" id="PTHR21091">
    <property type="entry name" value="METHYLTETRAHYDROFOLATE:HOMOCYSTEINE METHYLTRANSFERASE RELATED"/>
    <property type="match status" value="1"/>
</dbReference>
<dbReference type="GO" id="GO:0006779">
    <property type="term" value="P:porphyrin-containing compound biosynthetic process"/>
    <property type="evidence" value="ECO:0007669"/>
    <property type="project" value="InterPro"/>
</dbReference>
<dbReference type="InterPro" id="IPR000257">
    <property type="entry name" value="Uroporphyrinogen_deCOase"/>
</dbReference>